<name>A0A7W9LIF9_9ACTN</name>
<keyword evidence="2" id="KW-1185">Reference proteome</keyword>
<dbReference type="AlphaFoldDB" id="A0A7W9LIF9"/>
<evidence type="ECO:0000313" key="1">
    <source>
        <dbReference type="EMBL" id="MBB5785036.1"/>
    </source>
</evidence>
<evidence type="ECO:0000313" key="2">
    <source>
        <dbReference type="Proteomes" id="UP000579153"/>
    </source>
</evidence>
<dbReference type="RefSeq" id="WP_185077870.1">
    <property type="nucleotide sequence ID" value="NZ_JACHMB010000001.1"/>
</dbReference>
<reference evidence="1 2" key="1">
    <citation type="submission" date="2020-08" db="EMBL/GenBank/DDBJ databases">
        <title>Sequencing the genomes of 1000 actinobacteria strains.</title>
        <authorList>
            <person name="Klenk H.-P."/>
        </authorList>
    </citation>
    <scope>NUCLEOTIDE SEQUENCE [LARGE SCALE GENOMIC DNA]</scope>
    <source>
        <strain evidence="1 2">DSM 45507</strain>
    </source>
</reference>
<accession>A0A7W9LIF9</accession>
<proteinExistence type="predicted"/>
<sequence>MRRLHGPGSSSFARRICSASRAARRFGEGLGDEFGDVFDRFHPGPHRAVPVGDDGDQVRVPAAVTYPVDAVPASVARPGQASRS</sequence>
<gene>
    <name evidence="1" type="ORF">HD596_011792</name>
</gene>
<dbReference type="Proteomes" id="UP000579153">
    <property type="component" value="Unassembled WGS sequence"/>
</dbReference>
<organism evidence="1 2">
    <name type="scientific">Nonomuraea jabiensis</name>
    <dbReference type="NCBI Taxonomy" id="882448"/>
    <lineage>
        <taxon>Bacteria</taxon>
        <taxon>Bacillati</taxon>
        <taxon>Actinomycetota</taxon>
        <taxon>Actinomycetes</taxon>
        <taxon>Streptosporangiales</taxon>
        <taxon>Streptosporangiaceae</taxon>
        <taxon>Nonomuraea</taxon>
    </lineage>
</organism>
<dbReference type="EMBL" id="JACHMB010000001">
    <property type="protein sequence ID" value="MBB5785036.1"/>
    <property type="molecule type" value="Genomic_DNA"/>
</dbReference>
<comment type="caution">
    <text evidence="1">The sequence shown here is derived from an EMBL/GenBank/DDBJ whole genome shotgun (WGS) entry which is preliminary data.</text>
</comment>
<protein>
    <submittedName>
        <fullName evidence="1">Uncharacterized protein</fullName>
    </submittedName>
</protein>